<evidence type="ECO:0000313" key="2">
    <source>
        <dbReference type="Proteomes" id="UP000053660"/>
    </source>
</evidence>
<evidence type="ECO:0000313" key="1">
    <source>
        <dbReference type="EMBL" id="KHJ97980.1"/>
    </source>
</evidence>
<name>A0A0B1TRF1_OESDE</name>
<accession>A0A0B1TRF1</accession>
<protein>
    <submittedName>
        <fullName evidence="1">ApaG domain protein</fullName>
    </submittedName>
</protein>
<sequence>MERQQPRTGSKAVRNLVFASRLWMNTDQSKTITELQAKGDDEAVVEQLTTYYRYSGVVLENPVFML</sequence>
<dbReference type="OrthoDB" id="5838004at2759"/>
<keyword evidence="2" id="KW-1185">Reference proteome</keyword>
<organism evidence="1 2">
    <name type="scientific">Oesophagostomum dentatum</name>
    <name type="common">Nodular worm</name>
    <dbReference type="NCBI Taxonomy" id="61180"/>
    <lineage>
        <taxon>Eukaryota</taxon>
        <taxon>Metazoa</taxon>
        <taxon>Ecdysozoa</taxon>
        <taxon>Nematoda</taxon>
        <taxon>Chromadorea</taxon>
        <taxon>Rhabditida</taxon>
        <taxon>Rhabditina</taxon>
        <taxon>Rhabditomorpha</taxon>
        <taxon>Strongyloidea</taxon>
        <taxon>Strongylidae</taxon>
        <taxon>Oesophagostomum</taxon>
    </lineage>
</organism>
<dbReference type="AlphaFoldDB" id="A0A0B1TRF1"/>
<reference evidence="1 2" key="1">
    <citation type="submission" date="2014-03" db="EMBL/GenBank/DDBJ databases">
        <title>Draft genome of the hookworm Oesophagostomum dentatum.</title>
        <authorList>
            <person name="Mitreva M."/>
        </authorList>
    </citation>
    <scope>NUCLEOTIDE SEQUENCE [LARGE SCALE GENOMIC DNA]</scope>
    <source>
        <strain evidence="1 2">OD-Hann</strain>
    </source>
</reference>
<proteinExistence type="predicted"/>
<gene>
    <name evidence="1" type="ORF">OESDEN_02053</name>
</gene>
<dbReference type="Proteomes" id="UP000053660">
    <property type="component" value="Unassembled WGS sequence"/>
</dbReference>
<dbReference type="EMBL" id="KN549372">
    <property type="protein sequence ID" value="KHJ97980.1"/>
    <property type="molecule type" value="Genomic_DNA"/>
</dbReference>